<sequence length="103" mass="11900">MGQKEGSQKEKSAPACNNCHIAKKRCEGWEIIFDNGEIKKFKQYRKWSNSRIECIIPPHCVQCNKKLLAIGVCTKEVCKRFQNLKETLRLSQKSVDEKSQKIS</sequence>
<accession>A0ACA9Q669</accession>
<name>A0ACA9Q669_9GLOM</name>
<dbReference type="EMBL" id="CAJVPW010037204">
    <property type="protein sequence ID" value="CAG8739400.1"/>
    <property type="molecule type" value="Genomic_DNA"/>
</dbReference>
<organism evidence="1 2">
    <name type="scientific">Cetraspora pellucida</name>
    <dbReference type="NCBI Taxonomy" id="1433469"/>
    <lineage>
        <taxon>Eukaryota</taxon>
        <taxon>Fungi</taxon>
        <taxon>Fungi incertae sedis</taxon>
        <taxon>Mucoromycota</taxon>
        <taxon>Glomeromycotina</taxon>
        <taxon>Glomeromycetes</taxon>
        <taxon>Diversisporales</taxon>
        <taxon>Gigasporaceae</taxon>
        <taxon>Cetraspora</taxon>
    </lineage>
</organism>
<evidence type="ECO:0000313" key="1">
    <source>
        <dbReference type="EMBL" id="CAG8739400.1"/>
    </source>
</evidence>
<protein>
    <submittedName>
        <fullName evidence="1">16936_t:CDS:1</fullName>
    </submittedName>
</protein>
<proteinExistence type="predicted"/>
<evidence type="ECO:0000313" key="2">
    <source>
        <dbReference type="Proteomes" id="UP000789366"/>
    </source>
</evidence>
<keyword evidence="2" id="KW-1185">Reference proteome</keyword>
<reference evidence="1" key="1">
    <citation type="submission" date="2021-06" db="EMBL/GenBank/DDBJ databases">
        <authorList>
            <person name="Kallberg Y."/>
            <person name="Tangrot J."/>
            <person name="Rosling A."/>
        </authorList>
    </citation>
    <scope>NUCLEOTIDE SEQUENCE</scope>
    <source>
        <strain evidence="1">28 12/20/2015</strain>
    </source>
</reference>
<dbReference type="Proteomes" id="UP000789366">
    <property type="component" value="Unassembled WGS sequence"/>
</dbReference>
<comment type="caution">
    <text evidence="1">The sequence shown here is derived from an EMBL/GenBank/DDBJ whole genome shotgun (WGS) entry which is preliminary data.</text>
</comment>
<feature type="non-terminal residue" evidence="1">
    <location>
        <position position="103"/>
    </location>
</feature>
<gene>
    <name evidence="1" type="ORF">SPELUC_LOCUS13677</name>
</gene>